<reference evidence="6 7" key="1">
    <citation type="submission" date="2019-02" db="EMBL/GenBank/DDBJ databases">
        <title>Deep-cultivation of Planctomycetes and their phenomic and genomic characterization uncovers novel biology.</title>
        <authorList>
            <person name="Wiegand S."/>
            <person name="Jogler M."/>
            <person name="Boedeker C."/>
            <person name="Pinto D."/>
            <person name="Vollmers J."/>
            <person name="Rivas-Marin E."/>
            <person name="Kohn T."/>
            <person name="Peeters S.H."/>
            <person name="Heuer A."/>
            <person name="Rast P."/>
            <person name="Oberbeckmann S."/>
            <person name="Bunk B."/>
            <person name="Jeske O."/>
            <person name="Meyerdierks A."/>
            <person name="Storesund J.E."/>
            <person name="Kallscheuer N."/>
            <person name="Luecker S."/>
            <person name="Lage O.M."/>
            <person name="Pohl T."/>
            <person name="Merkel B.J."/>
            <person name="Hornburger P."/>
            <person name="Mueller R.-W."/>
            <person name="Bruemmer F."/>
            <person name="Labrenz M."/>
            <person name="Spormann A.M."/>
            <person name="Op Den Camp H."/>
            <person name="Overmann J."/>
            <person name="Amann R."/>
            <person name="Jetten M.S.M."/>
            <person name="Mascher T."/>
            <person name="Medema M.H."/>
            <person name="Devos D.P."/>
            <person name="Kaster A.-K."/>
            <person name="Ovreas L."/>
            <person name="Rohde M."/>
            <person name="Galperin M.Y."/>
            <person name="Jogler C."/>
        </authorList>
    </citation>
    <scope>NUCLEOTIDE SEQUENCE [LARGE SCALE GENOMIC DNA]</scope>
    <source>
        <strain evidence="6 7">KOR42</strain>
    </source>
</reference>
<keyword evidence="6" id="KW-0326">Glycosidase</keyword>
<dbReference type="InterPro" id="IPR028995">
    <property type="entry name" value="Glyco_hydro_57/38_cen_sf"/>
</dbReference>
<feature type="domain" description="Alpha-amylase/4-alpha-glucanotransferase C-terminal" evidence="5">
    <location>
        <begin position="418"/>
        <end position="707"/>
    </location>
</feature>
<dbReference type="SUPFAM" id="SSF74650">
    <property type="entry name" value="Galactose mutarotase-like"/>
    <property type="match status" value="1"/>
</dbReference>
<dbReference type="SUPFAM" id="SSF88688">
    <property type="entry name" value="Families 57/38 glycoside transferase middle domain"/>
    <property type="match status" value="1"/>
</dbReference>
<dbReference type="GO" id="GO:0030979">
    <property type="term" value="P:alpha-glucan biosynthetic process"/>
    <property type="evidence" value="ECO:0007669"/>
    <property type="project" value="InterPro"/>
</dbReference>
<comment type="caution">
    <text evidence="6">The sequence shown here is derived from an EMBL/GenBank/DDBJ whole genome shotgun (WGS) entry which is preliminary data.</text>
</comment>
<evidence type="ECO:0000259" key="4">
    <source>
        <dbReference type="Pfam" id="PF09094"/>
    </source>
</evidence>
<dbReference type="InterPro" id="IPR014718">
    <property type="entry name" value="GH-type_carb-bd"/>
</dbReference>
<dbReference type="Pfam" id="PF03065">
    <property type="entry name" value="Glyco_hydro_57"/>
    <property type="match status" value="1"/>
</dbReference>
<feature type="domain" description="Glycoside hydrolase family 57 N-terminal" evidence="3">
    <location>
        <begin position="8"/>
        <end position="272"/>
    </location>
</feature>
<name>A0A5C5X6D9_9PLAN</name>
<dbReference type="InterPro" id="IPR004300">
    <property type="entry name" value="Glyco_hydro_57_N"/>
</dbReference>
<dbReference type="PANTHER" id="PTHR41695">
    <property type="entry name" value="1,4-ALPHA-GLUCAN BRANCHING ENZYME RV3031-RELATED"/>
    <property type="match status" value="1"/>
</dbReference>
<dbReference type="Pfam" id="PF09095">
    <property type="entry name" value="AmyA-gluTrfs_C"/>
    <property type="match status" value="1"/>
</dbReference>
<dbReference type="Gene3D" id="2.70.98.10">
    <property type="match status" value="1"/>
</dbReference>
<dbReference type="PANTHER" id="PTHR41695:SF1">
    <property type="entry name" value="1,4-ALPHA-GLUCAN BRANCHING ENZYME TK1436"/>
    <property type="match status" value="1"/>
</dbReference>
<dbReference type="GO" id="GO:0003844">
    <property type="term" value="F:1,4-alpha-glucan branching enzyme activity"/>
    <property type="evidence" value="ECO:0007669"/>
    <property type="project" value="InterPro"/>
</dbReference>
<dbReference type="Pfam" id="PF09094">
    <property type="entry name" value="AmyA-A_glucT_m"/>
    <property type="match status" value="1"/>
</dbReference>
<keyword evidence="2" id="KW-0119">Carbohydrate metabolism</keyword>
<keyword evidence="6" id="KW-0378">Hydrolase</keyword>
<dbReference type="EMBL" id="SIHI01000001">
    <property type="protein sequence ID" value="TWT58596.1"/>
    <property type="molecule type" value="Genomic_DNA"/>
</dbReference>
<evidence type="ECO:0000256" key="1">
    <source>
        <dbReference type="ARBA" id="ARBA00006821"/>
    </source>
</evidence>
<proteinExistence type="inferred from homology"/>
<dbReference type="InterPro" id="IPR011013">
    <property type="entry name" value="Gal_mutarotase_sf_dom"/>
</dbReference>
<dbReference type="CDD" id="cd10793">
    <property type="entry name" value="GH57N_TLGT_like"/>
    <property type="match status" value="1"/>
</dbReference>
<evidence type="ECO:0000313" key="7">
    <source>
        <dbReference type="Proteomes" id="UP000317243"/>
    </source>
</evidence>
<dbReference type="RefSeq" id="WP_146509095.1">
    <property type="nucleotide sequence ID" value="NZ_SIHI01000001.1"/>
</dbReference>
<accession>A0A5C5X6D9</accession>
<dbReference type="Proteomes" id="UP000317243">
    <property type="component" value="Unassembled WGS sequence"/>
</dbReference>
<dbReference type="GO" id="GO:0005576">
    <property type="term" value="C:extracellular region"/>
    <property type="evidence" value="ECO:0007669"/>
    <property type="project" value="TreeGrafter"/>
</dbReference>
<evidence type="ECO:0000259" key="3">
    <source>
        <dbReference type="Pfam" id="PF03065"/>
    </source>
</evidence>
<keyword evidence="7" id="KW-1185">Reference proteome</keyword>
<dbReference type="Gene3D" id="3.20.110.20">
    <property type="match status" value="1"/>
</dbReference>
<dbReference type="InterPro" id="IPR011330">
    <property type="entry name" value="Glyco_hydro/deAcase_b/a-brl"/>
</dbReference>
<dbReference type="InterPro" id="IPR015178">
    <property type="entry name" value="A-amylase/a-glucTrfase_central"/>
</dbReference>
<dbReference type="SUPFAM" id="SSF88713">
    <property type="entry name" value="Glycoside hydrolase/deacetylase"/>
    <property type="match status" value="1"/>
</dbReference>
<protein>
    <submittedName>
        <fullName evidence="6">Alpha-amylase 1</fullName>
        <ecNumber evidence="6">3.2.1.1</ecNumber>
    </submittedName>
</protein>
<gene>
    <name evidence="6" type="primary">amyA</name>
    <name evidence="6" type="ORF">KOR42_19780</name>
</gene>
<evidence type="ECO:0000259" key="5">
    <source>
        <dbReference type="Pfam" id="PF09095"/>
    </source>
</evidence>
<dbReference type="EC" id="3.2.1.1" evidence="6"/>
<dbReference type="InterPro" id="IPR015179">
    <property type="entry name" value="A-amylase/a-glucTrfase_C"/>
</dbReference>
<organism evidence="6 7">
    <name type="scientific">Thalassoglobus neptunius</name>
    <dbReference type="NCBI Taxonomy" id="1938619"/>
    <lineage>
        <taxon>Bacteria</taxon>
        <taxon>Pseudomonadati</taxon>
        <taxon>Planctomycetota</taxon>
        <taxon>Planctomycetia</taxon>
        <taxon>Planctomycetales</taxon>
        <taxon>Planctomycetaceae</taxon>
        <taxon>Thalassoglobus</taxon>
    </lineage>
</organism>
<dbReference type="GO" id="GO:0030246">
    <property type="term" value="F:carbohydrate binding"/>
    <property type="evidence" value="ECO:0007669"/>
    <property type="project" value="InterPro"/>
</dbReference>
<dbReference type="AlphaFoldDB" id="A0A5C5X6D9"/>
<comment type="similarity">
    <text evidence="1">Belongs to the glycosyl hydrolase 57 family.</text>
</comment>
<dbReference type="GO" id="GO:0004556">
    <property type="term" value="F:alpha-amylase activity"/>
    <property type="evidence" value="ECO:0007669"/>
    <property type="project" value="UniProtKB-EC"/>
</dbReference>
<sequence>MTPSLRLVFAVHNHQPVGNFDGVFEQACEEAYLPFMDVVDDFPDLPVTMHISGSLLEWLEQHRTDYLDRIKASVAAGHMEILGGPYFESILASIPGRDRIGQIQLYVKHLEELFETRVRGMWVPERVWEPAFTSDLVDAGIEYTILDDSHFRWAGFSDDKLHGHYLTENEGRLLSVFPDDETLRYTIPWSEPDETIAYLRQLAEKFPGTVVSFGDDGEKFGSWPGTFNHVYGDKQWLRRFFQAIREQSEWLRVVTMAQAVDSVAPSGKVYLPNASYREMTEWALPTDQQIVYQQTRQHLEKLDDWKTVQPFFRAGMWRNFLVKYPESNDMYCRSLEISRRLAAMEDDPHHPLSESVRDSIRLELYRGQCNCPYWHGAFGGLYLPHLRNAIYRHLIAADTLLEKASGRSGRWVDISAEDFNLDARQEIRIASDRLIAYLSPARGGHLYELDVRSIETNLLSTLNRRPEPYHQMILDIGGKSESVDDIDFNKHEGARFKQDNLDQQIAYDRWPRKSLVDHFLRPGTTAEDFAAGNGEIGDFLLGVHESKTRKSSSRVEAILSREGRLGEHWIQMTKQISLDAARTGQLEFDYRLNQLPVGEEIQFAVEFNFSSMPASQPDRYFYDESGRRVGQLETVLNLSDQQRIGLVDEWLGVDTTLEASVPCNVWTFPIQTVSQSEGGYELVHQSSVVTLVWNFVVDESRSFHVQIQQCVDTSAAHARQLAAFSSES</sequence>
<dbReference type="OrthoDB" id="8476at2"/>
<evidence type="ECO:0000313" key="6">
    <source>
        <dbReference type="EMBL" id="TWT58596.1"/>
    </source>
</evidence>
<feature type="domain" description="Alpha-amylase/4-alpha-glucanotransferase central" evidence="4">
    <location>
        <begin position="315"/>
        <end position="401"/>
    </location>
</feature>
<dbReference type="InterPro" id="IPR040042">
    <property type="entry name" value="Branching_enz_MT3115-like"/>
</dbReference>
<evidence type="ECO:0000256" key="2">
    <source>
        <dbReference type="ARBA" id="ARBA00023277"/>
    </source>
</evidence>